<evidence type="ECO:0000256" key="5">
    <source>
        <dbReference type="ARBA" id="ARBA00023237"/>
    </source>
</evidence>
<evidence type="ECO:0000256" key="2">
    <source>
        <dbReference type="ARBA" id="ARBA00006275"/>
    </source>
</evidence>
<dbReference type="AlphaFoldDB" id="A0A412X045"/>
<evidence type="ECO:0000256" key="1">
    <source>
        <dbReference type="ARBA" id="ARBA00004442"/>
    </source>
</evidence>
<comment type="similarity">
    <text evidence="2">Belongs to the SusD family.</text>
</comment>
<dbReference type="EMBL" id="QRZA01000012">
    <property type="protein sequence ID" value="RGV33610.1"/>
    <property type="molecule type" value="Genomic_DNA"/>
</dbReference>
<reference evidence="8 9" key="1">
    <citation type="submission" date="2018-08" db="EMBL/GenBank/DDBJ databases">
        <title>A genome reference for cultivated species of the human gut microbiota.</title>
        <authorList>
            <person name="Zou Y."/>
            <person name="Xue W."/>
            <person name="Luo G."/>
        </authorList>
    </citation>
    <scope>NUCLEOTIDE SEQUENCE [LARGE SCALE GENOMIC DNA]</scope>
    <source>
        <strain evidence="8 9">AF14-49</strain>
    </source>
</reference>
<dbReference type="PROSITE" id="PS51257">
    <property type="entry name" value="PROKAR_LIPOPROTEIN"/>
    <property type="match status" value="1"/>
</dbReference>
<dbReference type="Pfam" id="PF14322">
    <property type="entry name" value="SusD-like_3"/>
    <property type="match status" value="1"/>
</dbReference>
<keyword evidence="3" id="KW-0732">Signal</keyword>
<dbReference type="Pfam" id="PF07980">
    <property type="entry name" value="SusD_RagB"/>
    <property type="match status" value="1"/>
</dbReference>
<accession>A0A412X045</accession>
<sequence>MNRLLIVLLILFLGSSCESWIDVKPENQVTYTNFFEDEKDVEGAAFQMFAAECAYIGCEGDYLKWQGMLADEWSDTYNAPRLGRFADLAGGWGSAPWKHSYDIVFLANTILENAHRANMSKDRLDFWIGQASFAKGLAYFELVRLYGDAVITRNSTSLEKYGRKPMLEVMDTAIVNVERAYRLLPVFEELKDLSGAAITSKQYASKGAAVALLAHLYAWRGSVIELYELTGDAAEDYQKSIDYSSLIIDKKVGFYELQLNPEALCQAMSKMGGENKESIFELELNPKETYAQAVRVLGVFLTGYPVDVNATLASQKSKSFRLKWTTVEQMYEVKDKRVDAYFYLDDEILNNLQTYPYAYLRKWREGIYFNSSSGSSTTTMTALRANQVQWRVADIYLLRAECRAKLGIAEAKDDLNEIRTRANATLYPAAGESDLKLAIFKERERELLYEHHRYADIVRNGKAYIQNYLGHSLTTDKGLEENALKYVTDQELKDGILFQPVPESAFLMNGLMRQTLFWLRYVKY</sequence>
<dbReference type="GO" id="GO:0009279">
    <property type="term" value="C:cell outer membrane"/>
    <property type="evidence" value="ECO:0007669"/>
    <property type="project" value="UniProtKB-SubCell"/>
</dbReference>
<comment type="caution">
    <text evidence="8">The sequence shown here is derived from an EMBL/GenBank/DDBJ whole genome shotgun (WGS) entry which is preliminary data.</text>
</comment>
<evidence type="ECO:0000313" key="8">
    <source>
        <dbReference type="EMBL" id="RGV33610.1"/>
    </source>
</evidence>
<dbReference type="Gene3D" id="1.25.40.390">
    <property type="match status" value="1"/>
</dbReference>
<feature type="domain" description="SusD-like N-terminal" evidence="7">
    <location>
        <begin position="97"/>
        <end position="217"/>
    </location>
</feature>
<protein>
    <submittedName>
        <fullName evidence="8">RagB/SusD family nutrient uptake outer membrane protein</fullName>
    </submittedName>
</protein>
<keyword evidence="4" id="KW-0472">Membrane</keyword>
<evidence type="ECO:0000256" key="3">
    <source>
        <dbReference type="ARBA" id="ARBA00022729"/>
    </source>
</evidence>
<dbReference type="SUPFAM" id="SSF48452">
    <property type="entry name" value="TPR-like"/>
    <property type="match status" value="1"/>
</dbReference>
<dbReference type="RefSeq" id="WP_118260512.1">
    <property type="nucleotide sequence ID" value="NZ_CALBWO010000019.1"/>
</dbReference>
<organism evidence="8 9">
    <name type="scientific">Butyricimonas virosa</name>
    <dbReference type="NCBI Taxonomy" id="544645"/>
    <lineage>
        <taxon>Bacteria</taxon>
        <taxon>Pseudomonadati</taxon>
        <taxon>Bacteroidota</taxon>
        <taxon>Bacteroidia</taxon>
        <taxon>Bacteroidales</taxon>
        <taxon>Odoribacteraceae</taxon>
        <taxon>Butyricimonas</taxon>
    </lineage>
</organism>
<keyword evidence="5" id="KW-0998">Cell outer membrane</keyword>
<gene>
    <name evidence="8" type="ORF">DWW18_10625</name>
</gene>
<evidence type="ECO:0000256" key="4">
    <source>
        <dbReference type="ARBA" id="ARBA00023136"/>
    </source>
</evidence>
<evidence type="ECO:0000313" key="9">
    <source>
        <dbReference type="Proteomes" id="UP000283589"/>
    </source>
</evidence>
<evidence type="ECO:0000259" key="6">
    <source>
        <dbReference type="Pfam" id="PF07980"/>
    </source>
</evidence>
<dbReference type="InterPro" id="IPR011990">
    <property type="entry name" value="TPR-like_helical_dom_sf"/>
</dbReference>
<proteinExistence type="inferred from homology"/>
<comment type="subcellular location">
    <subcellularLocation>
        <location evidence="1">Cell outer membrane</location>
    </subcellularLocation>
</comment>
<evidence type="ECO:0000259" key="7">
    <source>
        <dbReference type="Pfam" id="PF14322"/>
    </source>
</evidence>
<name>A0A412X045_9BACT</name>
<dbReference type="InterPro" id="IPR012944">
    <property type="entry name" value="SusD_RagB_dom"/>
</dbReference>
<feature type="domain" description="RagB/SusD" evidence="6">
    <location>
        <begin position="349"/>
        <end position="518"/>
    </location>
</feature>
<dbReference type="Proteomes" id="UP000283589">
    <property type="component" value="Unassembled WGS sequence"/>
</dbReference>
<dbReference type="InterPro" id="IPR033985">
    <property type="entry name" value="SusD-like_N"/>
</dbReference>